<evidence type="ECO:0000259" key="9">
    <source>
        <dbReference type="Pfam" id="PF01494"/>
    </source>
</evidence>
<comment type="pathway">
    <text evidence="2">Cofactor biosynthesis; ubiquinone biosynthesis.</text>
</comment>
<dbReference type="SUPFAM" id="SSF51905">
    <property type="entry name" value="FAD/NAD(P)-binding domain"/>
    <property type="match status" value="1"/>
</dbReference>
<comment type="caution">
    <text evidence="10">The sequence shown here is derived from an EMBL/GenBank/DDBJ whole genome shotgun (WGS) entry which is preliminary data.</text>
</comment>
<dbReference type="Pfam" id="PF01494">
    <property type="entry name" value="FAD_binding_3"/>
    <property type="match status" value="1"/>
</dbReference>
<gene>
    <name evidence="10" type="ORF">J0A66_07055</name>
</gene>
<reference evidence="10" key="1">
    <citation type="submission" date="2021-03" db="EMBL/GenBank/DDBJ databases">
        <title>novel species isolated from a fishpond in China.</title>
        <authorList>
            <person name="Lu H."/>
            <person name="Cai Z."/>
        </authorList>
    </citation>
    <scope>NUCLEOTIDE SEQUENCE</scope>
    <source>
        <strain evidence="10">JCM 30855</strain>
    </source>
</reference>
<dbReference type="AlphaFoldDB" id="A0A939DMS6"/>
<protein>
    <submittedName>
        <fullName evidence="10">FAD-dependent monooxygenase</fullName>
    </submittedName>
</protein>
<dbReference type="PANTHER" id="PTHR43876">
    <property type="entry name" value="UBIQUINONE BIOSYNTHESIS MONOOXYGENASE COQ6, MITOCHONDRIAL"/>
    <property type="match status" value="1"/>
</dbReference>
<dbReference type="FunFam" id="3.50.50.60:FF:000021">
    <property type="entry name" value="Ubiquinone biosynthesis monooxygenase COQ6"/>
    <property type="match status" value="1"/>
</dbReference>
<comment type="subunit">
    <text evidence="8">Component of the Ubi complex metabolon, which regroups five ubiquinone biosynthesis proteins (UbiE, UbiF, UbiG, UbiH and UbiI) and two accessory factors (UbiK and the lipid-binding protein UbiJ).</text>
</comment>
<comment type="cofactor">
    <cofactor evidence="1">
        <name>FAD</name>
        <dbReference type="ChEBI" id="CHEBI:57692"/>
    </cofactor>
</comment>
<dbReference type="PRINTS" id="PR00420">
    <property type="entry name" value="RNGMNOXGNASE"/>
</dbReference>
<sequence>MDRFDLLVVGGNMVGAALALGAARQGYSVGLIEPAPPAAYDAARRPDIRVSALSLASGRLLDKLGAWAHISKLRLCPYTRLAVWEDSGRTDFSAAEVGEPHLGHIIENTLVQLGLYQALSKCDGVRHFVSPLQRVLSTKMPEVQLADGSHLSAGLLVGADGARSQVRQQLGIATQGWQYAQQALAVSVRTNHPQQDITWQQFTPDGPRAFLPLYDGYASLVWYDSAKQVNQLKNLSDQALRAAVIQAFPEQLVDFEVLERASFSLTRMHARHYVKDHCLLVGDAAHTINPLAGQGANLGFKDVACLLAVLEDNSWLENPTQLPALLRRYERQRRRDNVLMMSAMDALYAGFSNRIGPLKLARNLVLGLAQRSGLLKKQVTRYAMGLN</sequence>
<name>A0A939DMS6_9ALTE</name>
<proteinExistence type="inferred from homology"/>
<keyword evidence="6" id="KW-0560">Oxidoreductase</keyword>
<evidence type="ECO:0000256" key="7">
    <source>
        <dbReference type="ARBA" id="ARBA00023033"/>
    </source>
</evidence>
<evidence type="ECO:0000256" key="8">
    <source>
        <dbReference type="ARBA" id="ARBA00065734"/>
    </source>
</evidence>
<evidence type="ECO:0000313" key="11">
    <source>
        <dbReference type="Proteomes" id="UP000664654"/>
    </source>
</evidence>
<comment type="similarity">
    <text evidence="3">Belongs to the UbiH/COQ6 family.</text>
</comment>
<keyword evidence="5" id="KW-0274">FAD</keyword>
<evidence type="ECO:0000256" key="3">
    <source>
        <dbReference type="ARBA" id="ARBA00005349"/>
    </source>
</evidence>
<evidence type="ECO:0000256" key="5">
    <source>
        <dbReference type="ARBA" id="ARBA00022827"/>
    </source>
</evidence>
<feature type="domain" description="FAD-binding" evidence="9">
    <location>
        <begin position="5"/>
        <end position="334"/>
    </location>
</feature>
<dbReference type="GO" id="GO:0110142">
    <property type="term" value="C:ubiquinone biosynthesis complex"/>
    <property type="evidence" value="ECO:0007669"/>
    <property type="project" value="UniProtKB-ARBA"/>
</dbReference>
<keyword evidence="7 10" id="KW-0503">Monooxygenase</keyword>
<dbReference type="RefSeq" id="WP_206573088.1">
    <property type="nucleotide sequence ID" value="NZ_JAFKCV010000003.1"/>
</dbReference>
<dbReference type="Proteomes" id="UP000664654">
    <property type="component" value="Unassembled WGS sequence"/>
</dbReference>
<evidence type="ECO:0000256" key="4">
    <source>
        <dbReference type="ARBA" id="ARBA00022630"/>
    </source>
</evidence>
<evidence type="ECO:0000256" key="1">
    <source>
        <dbReference type="ARBA" id="ARBA00001974"/>
    </source>
</evidence>
<dbReference type="InterPro" id="IPR010971">
    <property type="entry name" value="UbiH/COQ6"/>
</dbReference>
<dbReference type="EMBL" id="JAFKCV010000003">
    <property type="protein sequence ID" value="MBN7824980.1"/>
    <property type="molecule type" value="Genomic_DNA"/>
</dbReference>
<evidence type="ECO:0000313" key="10">
    <source>
        <dbReference type="EMBL" id="MBN7824980.1"/>
    </source>
</evidence>
<dbReference type="NCBIfam" id="TIGR01988">
    <property type="entry name" value="Ubi-OHases"/>
    <property type="match status" value="1"/>
</dbReference>
<dbReference type="InterPro" id="IPR002938">
    <property type="entry name" value="FAD-bd"/>
</dbReference>
<dbReference type="GO" id="GO:0008682">
    <property type="term" value="F:3-demethoxyubiquinol 3-hydroxylase activity"/>
    <property type="evidence" value="ECO:0007669"/>
    <property type="project" value="TreeGrafter"/>
</dbReference>
<evidence type="ECO:0000256" key="6">
    <source>
        <dbReference type="ARBA" id="ARBA00023002"/>
    </source>
</evidence>
<organism evidence="10 11">
    <name type="scientific">Bowmanella dokdonensis</name>
    <dbReference type="NCBI Taxonomy" id="751969"/>
    <lineage>
        <taxon>Bacteria</taxon>
        <taxon>Pseudomonadati</taxon>
        <taxon>Pseudomonadota</taxon>
        <taxon>Gammaproteobacteria</taxon>
        <taxon>Alteromonadales</taxon>
        <taxon>Alteromonadaceae</taxon>
        <taxon>Bowmanella</taxon>
    </lineage>
</organism>
<dbReference type="InterPro" id="IPR036188">
    <property type="entry name" value="FAD/NAD-bd_sf"/>
</dbReference>
<evidence type="ECO:0000256" key="2">
    <source>
        <dbReference type="ARBA" id="ARBA00004749"/>
    </source>
</evidence>
<accession>A0A939DMS6</accession>
<dbReference type="GO" id="GO:0006744">
    <property type="term" value="P:ubiquinone biosynthetic process"/>
    <property type="evidence" value="ECO:0007669"/>
    <property type="project" value="InterPro"/>
</dbReference>
<keyword evidence="11" id="KW-1185">Reference proteome</keyword>
<dbReference type="PANTHER" id="PTHR43876:SF10">
    <property type="entry name" value="3-DEMETHOXYUBIQUINOL 3-HYDROXYLASE"/>
    <property type="match status" value="1"/>
</dbReference>
<dbReference type="InterPro" id="IPR051205">
    <property type="entry name" value="UbiH/COQ6_monooxygenase"/>
</dbReference>
<dbReference type="GO" id="GO:0071949">
    <property type="term" value="F:FAD binding"/>
    <property type="evidence" value="ECO:0007669"/>
    <property type="project" value="InterPro"/>
</dbReference>
<keyword evidence="4" id="KW-0285">Flavoprotein</keyword>
<dbReference type="Gene3D" id="3.50.50.60">
    <property type="entry name" value="FAD/NAD(P)-binding domain"/>
    <property type="match status" value="2"/>
</dbReference>